<dbReference type="AlphaFoldDB" id="A0A511N1V3"/>
<evidence type="ECO:0000313" key="2">
    <source>
        <dbReference type="Proteomes" id="UP000321306"/>
    </source>
</evidence>
<gene>
    <name evidence="1" type="ORF">DC3_20460</name>
</gene>
<sequence length="77" mass="9358">MKYVLYQEFHSQSDVTPDLREMRSTYIQYPECDFGFVLRSVDHPETFILETHWNAHPVEIPPHFACDKYRFWTFEAL</sequence>
<keyword evidence="2" id="KW-1185">Reference proteome</keyword>
<dbReference type="RefSeq" id="WP_146884233.1">
    <property type="nucleotide sequence ID" value="NZ_BJXB01000008.1"/>
</dbReference>
<reference evidence="1 2" key="1">
    <citation type="submission" date="2019-07" db="EMBL/GenBank/DDBJ databases">
        <title>Whole genome shotgun sequence of Deinococcus cellulosilyticus NBRC 106333.</title>
        <authorList>
            <person name="Hosoyama A."/>
            <person name="Uohara A."/>
            <person name="Ohji S."/>
            <person name="Ichikawa N."/>
        </authorList>
    </citation>
    <scope>NUCLEOTIDE SEQUENCE [LARGE SCALE GENOMIC DNA]</scope>
    <source>
        <strain evidence="1 2">NBRC 106333</strain>
    </source>
</reference>
<dbReference type="Proteomes" id="UP000321306">
    <property type="component" value="Unassembled WGS sequence"/>
</dbReference>
<evidence type="ECO:0000313" key="1">
    <source>
        <dbReference type="EMBL" id="GEM46411.1"/>
    </source>
</evidence>
<protein>
    <submittedName>
        <fullName evidence="1">Uncharacterized protein</fullName>
    </submittedName>
</protein>
<proteinExistence type="predicted"/>
<name>A0A511N1V3_DEIC1</name>
<comment type="caution">
    <text evidence="1">The sequence shown here is derived from an EMBL/GenBank/DDBJ whole genome shotgun (WGS) entry which is preliminary data.</text>
</comment>
<accession>A0A511N1V3</accession>
<dbReference type="OrthoDB" id="9849745at2"/>
<dbReference type="EMBL" id="BJXB01000008">
    <property type="protein sequence ID" value="GEM46411.1"/>
    <property type="molecule type" value="Genomic_DNA"/>
</dbReference>
<organism evidence="1 2">
    <name type="scientific">Deinococcus cellulosilyticus (strain DSM 18568 / NBRC 106333 / KACC 11606 / 5516J-15)</name>
    <dbReference type="NCBI Taxonomy" id="1223518"/>
    <lineage>
        <taxon>Bacteria</taxon>
        <taxon>Thermotogati</taxon>
        <taxon>Deinococcota</taxon>
        <taxon>Deinococci</taxon>
        <taxon>Deinococcales</taxon>
        <taxon>Deinococcaceae</taxon>
        <taxon>Deinococcus</taxon>
    </lineage>
</organism>